<evidence type="ECO:0000313" key="1">
    <source>
        <dbReference type="EMBL" id="ABS56503.1"/>
    </source>
</evidence>
<organism evidence="1 2">
    <name type="scientific">Methanoregula boonei (strain DSM 21154 / JCM 14090 / 6A8)</name>
    <dbReference type="NCBI Taxonomy" id="456442"/>
    <lineage>
        <taxon>Archaea</taxon>
        <taxon>Methanobacteriati</taxon>
        <taxon>Methanobacteriota</taxon>
        <taxon>Stenosarchaea group</taxon>
        <taxon>Methanomicrobia</taxon>
        <taxon>Methanomicrobiales</taxon>
        <taxon>Methanoregulaceae</taxon>
        <taxon>Methanoregula</taxon>
    </lineage>
</organism>
<name>A7I9U2_METB6</name>
<dbReference type="Proteomes" id="UP000002408">
    <property type="component" value="Chromosome"/>
</dbReference>
<evidence type="ECO:0000313" key="2">
    <source>
        <dbReference type="Proteomes" id="UP000002408"/>
    </source>
</evidence>
<keyword evidence="2" id="KW-1185">Reference proteome</keyword>
<reference evidence="2" key="1">
    <citation type="journal article" date="2015" name="Microbiology">
        <title>Genome of Methanoregula boonei 6A8 reveals adaptations to oligotrophic peatland environments.</title>
        <authorList>
            <person name="Braeuer S."/>
            <person name="Cadillo-Quiroz H."/>
            <person name="Kyrpides N."/>
            <person name="Woyke T."/>
            <person name="Goodwin L."/>
            <person name="Detter C."/>
            <person name="Podell S."/>
            <person name="Yavitt J.B."/>
            <person name="Zinder S.H."/>
        </authorList>
    </citation>
    <scope>NUCLEOTIDE SEQUENCE [LARGE SCALE GENOMIC DNA]</scope>
    <source>
        <strain evidence="2">DSM 21154 / JCM 14090 / 6A8</strain>
    </source>
</reference>
<proteinExistence type="predicted"/>
<accession>A7I9U2</accession>
<protein>
    <submittedName>
        <fullName evidence="1">Uncharacterized protein</fullName>
    </submittedName>
</protein>
<dbReference type="KEGG" id="mbn:Mboo_1989"/>
<dbReference type="EMBL" id="CP000780">
    <property type="protein sequence ID" value="ABS56503.1"/>
    <property type="molecule type" value="Genomic_DNA"/>
</dbReference>
<sequence length="99" mass="11074">MIKYGAGGRRLRGNRKSPDWRLIPVTGTPGIASATTRKTDDLKREKGRVGNLKVHPVLPHIRVPGKSIHPLISPEFCVGRVKFSIVMYPNSSLFMLKRI</sequence>
<dbReference type="STRING" id="456442.Mboo_1989"/>
<dbReference type="AlphaFoldDB" id="A7I9U2"/>
<gene>
    <name evidence="1" type="ordered locus">Mboo_1989</name>
</gene>
<dbReference type="HOGENOM" id="CLU_2313766_0_0_2"/>